<name>A0A6A4S511_SCOMX</name>
<gene>
    <name evidence="3" type="ORF">F2P81_020076</name>
</gene>
<protein>
    <recommendedName>
        <fullName evidence="2">UPAR/Ly6 domain-containing protein</fullName>
    </recommendedName>
</protein>
<dbReference type="Pfam" id="PF00021">
    <property type="entry name" value="UPAR_LY6"/>
    <property type="match status" value="1"/>
</dbReference>
<accession>A0A6A4S511</accession>
<feature type="signal peptide" evidence="1">
    <location>
        <begin position="1"/>
        <end position="23"/>
    </location>
</feature>
<dbReference type="CDD" id="cd23553">
    <property type="entry name" value="TFP_LU_ECD_Ly6PGE"/>
    <property type="match status" value="1"/>
</dbReference>
<evidence type="ECO:0000313" key="3">
    <source>
        <dbReference type="EMBL" id="KAF0027335.1"/>
    </source>
</evidence>
<dbReference type="SUPFAM" id="SSF57302">
    <property type="entry name" value="Snake toxin-like"/>
    <property type="match status" value="1"/>
</dbReference>
<dbReference type="InterPro" id="IPR016054">
    <property type="entry name" value="LY6_UPA_recep-like"/>
</dbReference>
<proteinExistence type="predicted"/>
<feature type="chain" id="PRO_5025613775" description="UPAR/Ly6 domain-containing protein" evidence="1">
    <location>
        <begin position="24"/>
        <end position="157"/>
    </location>
</feature>
<dbReference type="Proteomes" id="UP000438429">
    <property type="component" value="Unassembled WGS sequence"/>
</dbReference>
<evidence type="ECO:0000256" key="1">
    <source>
        <dbReference type="SAM" id="SignalP"/>
    </source>
</evidence>
<feature type="domain" description="UPAR/Ly6" evidence="2">
    <location>
        <begin position="23"/>
        <end position="93"/>
    </location>
</feature>
<dbReference type="EMBL" id="VEVO01000018">
    <property type="protein sequence ID" value="KAF0027335.1"/>
    <property type="molecule type" value="Genomic_DNA"/>
</dbReference>
<evidence type="ECO:0000313" key="4">
    <source>
        <dbReference type="Proteomes" id="UP000438429"/>
    </source>
</evidence>
<organism evidence="3 4">
    <name type="scientific">Scophthalmus maximus</name>
    <name type="common">Turbot</name>
    <name type="synonym">Psetta maxima</name>
    <dbReference type="NCBI Taxonomy" id="52904"/>
    <lineage>
        <taxon>Eukaryota</taxon>
        <taxon>Metazoa</taxon>
        <taxon>Chordata</taxon>
        <taxon>Craniata</taxon>
        <taxon>Vertebrata</taxon>
        <taxon>Euteleostomi</taxon>
        <taxon>Actinopterygii</taxon>
        <taxon>Neopterygii</taxon>
        <taxon>Teleostei</taxon>
        <taxon>Neoteleostei</taxon>
        <taxon>Acanthomorphata</taxon>
        <taxon>Carangaria</taxon>
        <taxon>Pleuronectiformes</taxon>
        <taxon>Pleuronectoidei</taxon>
        <taxon>Scophthalmidae</taxon>
        <taxon>Scophthalmus</taxon>
    </lineage>
</organism>
<comment type="caution">
    <text evidence="3">The sequence shown here is derived from an EMBL/GenBank/DDBJ whole genome shotgun (WGS) entry which is preliminary data.</text>
</comment>
<dbReference type="InterPro" id="IPR045860">
    <property type="entry name" value="Snake_toxin-like_sf"/>
</dbReference>
<keyword evidence="1" id="KW-0732">Signal</keyword>
<sequence length="157" mass="16909">MGAAQHCPLLLLSLVLLATNGEALQCFTCMGSNNEDCNRQGSKSCPSYSDACAAVVGHDTLNPGGSNAERSQVLTADCNDLSCSLLEKEIVSISHVSSYWSSFVNNTDWKKVRMIHHKYLLVNKGNPLSSVMPQSAGIFVCVWPDEPGQTAICGHYT</sequence>
<dbReference type="AlphaFoldDB" id="A0A6A4S511"/>
<reference evidence="3 4" key="1">
    <citation type="submission" date="2019-06" db="EMBL/GenBank/DDBJ databases">
        <title>Draft genomes of female and male turbot (Scophthalmus maximus).</title>
        <authorList>
            <person name="Xu H."/>
            <person name="Xu X.-W."/>
            <person name="Shao C."/>
            <person name="Chen S."/>
        </authorList>
    </citation>
    <scope>NUCLEOTIDE SEQUENCE [LARGE SCALE GENOMIC DNA]</scope>
    <source>
        <strain evidence="3">Ysfricsl-2016a</strain>
        <tissue evidence="3">Blood</tissue>
    </source>
</reference>
<evidence type="ECO:0000259" key="2">
    <source>
        <dbReference type="Pfam" id="PF00021"/>
    </source>
</evidence>